<dbReference type="SUPFAM" id="SSF51197">
    <property type="entry name" value="Clavaminate synthase-like"/>
    <property type="match status" value="1"/>
</dbReference>
<reference evidence="3 5" key="1">
    <citation type="submission" date="2017-12" db="EMBL/GenBank/DDBJ databases">
        <authorList>
            <person name="Paulsen S."/>
            <person name="Gram L.K."/>
        </authorList>
    </citation>
    <scope>NUCLEOTIDE SEQUENCE [LARGE SCALE GENOMIC DNA]</scope>
    <source>
        <strain evidence="3 5">S2231</strain>
        <strain evidence="2">S2233</strain>
    </source>
</reference>
<dbReference type="InterPro" id="IPR042098">
    <property type="entry name" value="TauD-like_sf"/>
</dbReference>
<gene>
    <name evidence="3" type="ORF">CWB96_11730</name>
    <name evidence="2" type="ORF">CWB97_07760</name>
</gene>
<dbReference type="AlphaFoldDB" id="A0A5S3XQM0"/>
<protein>
    <submittedName>
        <fullName evidence="3">Uncharacterized protein</fullName>
    </submittedName>
</protein>
<keyword evidence="1" id="KW-0560">Oxidoreductase</keyword>
<evidence type="ECO:0000313" key="5">
    <source>
        <dbReference type="Proteomes" id="UP000307706"/>
    </source>
</evidence>
<dbReference type="RefSeq" id="WP_138596282.1">
    <property type="nucleotide sequence ID" value="NZ_PNCK01000026.1"/>
</dbReference>
<evidence type="ECO:0000256" key="1">
    <source>
        <dbReference type="ARBA" id="ARBA00023002"/>
    </source>
</evidence>
<dbReference type="EMBL" id="PNCL01000056">
    <property type="protein sequence ID" value="TMP58540.1"/>
    <property type="molecule type" value="Genomic_DNA"/>
</dbReference>
<dbReference type="GO" id="GO:0016706">
    <property type="term" value="F:2-oxoglutarate-dependent dioxygenase activity"/>
    <property type="evidence" value="ECO:0007669"/>
    <property type="project" value="UniProtKB-ARBA"/>
</dbReference>
<evidence type="ECO:0000313" key="2">
    <source>
        <dbReference type="EMBL" id="TMP43901.1"/>
    </source>
</evidence>
<dbReference type="Gene3D" id="3.60.130.10">
    <property type="entry name" value="Clavaminate synthase-like"/>
    <property type="match status" value="1"/>
</dbReference>
<reference evidence="4 5" key="2">
    <citation type="submission" date="2019-06" db="EMBL/GenBank/DDBJ databases">
        <title>Co-occurence of chitin degradation, pigmentation and bioactivity in marine Pseudoalteromonas.</title>
        <authorList>
            <person name="Sonnenschein E.C."/>
            <person name="Bech P.K."/>
        </authorList>
    </citation>
    <scope>NUCLEOTIDE SEQUENCE [LARGE SCALE GENOMIC DNA]</scope>
    <source>
        <strain evidence="5">S2231</strain>
        <strain evidence="2 4">S2233</strain>
    </source>
</reference>
<organism evidence="3 5">
    <name type="scientific">Pseudoalteromonas citrea</name>
    <dbReference type="NCBI Taxonomy" id="43655"/>
    <lineage>
        <taxon>Bacteria</taxon>
        <taxon>Pseudomonadati</taxon>
        <taxon>Pseudomonadota</taxon>
        <taxon>Gammaproteobacteria</taxon>
        <taxon>Alteromonadales</taxon>
        <taxon>Pseudoalteromonadaceae</taxon>
        <taxon>Pseudoalteromonas</taxon>
    </lineage>
</organism>
<evidence type="ECO:0000313" key="4">
    <source>
        <dbReference type="Proteomes" id="UP000305730"/>
    </source>
</evidence>
<keyword evidence="4" id="KW-1185">Reference proteome</keyword>
<comment type="caution">
    <text evidence="3">The sequence shown here is derived from an EMBL/GenBank/DDBJ whole genome shotgun (WGS) entry which is preliminary data.</text>
</comment>
<evidence type="ECO:0000313" key="3">
    <source>
        <dbReference type="EMBL" id="TMP58540.1"/>
    </source>
</evidence>
<reference evidence="3" key="3">
    <citation type="submission" date="2019-09" db="EMBL/GenBank/DDBJ databases">
        <title>Co-occurence of chitin degradation, pigmentation and bioactivity in marine Pseudoalteromonas.</title>
        <authorList>
            <person name="Sonnenschein E.C."/>
            <person name="Bech P.K."/>
        </authorList>
    </citation>
    <scope>NUCLEOTIDE SEQUENCE</scope>
    <source>
        <strain evidence="3">S2231</strain>
    </source>
</reference>
<dbReference type="Proteomes" id="UP000305730">
    <property type="component" value="Unassembled WGS sequence"/>
</dbReference>
<proteinExistence type="predicted"/>
<dbReference type="Proteomes" id="UP000307706">
    <property type="component" value="Unassembled WGS sequence"/>
</dbReference>
<name>A0A5S3XQM0_9GAMM</name>
<accession>A0A5S3XQM0</accession>
<sequence>MKIKNYLHMLENIEGEVEHTVDRIISGLKDDKVMVIKNQQQTEADALLSAVAEQLGLHDSLMLQAGFASAQKHREQVGEYFMSVNARGDYQYIPPHCEGTVSTNIQLAAFYAEQNTTDGGETILFHLDQDYLSNVPLYEVVNKVRIKGAELPQQMVAMLAMIHKVRIPDDLLRDNDEVLTSDHVSDFNIDIAQVPKVLKKHTSVILNRDVYSYWDNVASTDKNAAAQFERYLKENQLLRGKLNNESMDNAAKRRVYDGQYKLEDIIDGQITYKLQKGDLVLMNNLTWAHSTANWTPGSGERQIAAAFA</sequence>
<dbReference type="OrthoDB" id="6316287at2"/>
<dbReference type="EMBL" id="PNCK01000026">
    <property type="protein sequence ID" value="TMP43901.1"/>
    <property type="molecule type" value="Genomic_DNA"/>
</dbReference>